<feature type="transmembrane region" description="Helical" evidence="7">
    <location>
        <begin position="111"/>
        <end position="132"/>
    </location>
</feature>
<feature type="transmembrane region" description="Helical" evidence="7">
    <location>
        <begin position="185"/>
        <end position="209"/>
    </location>
</feature>
<keyword evidence="5 7" id="KW-1133">Transmembrane helix</keyword>
<evidence type="ECO:0000256" key="6">
    <source>
        <dbReference type="ARBA" id="ARBA00023136"/>
    </source>
</evidence>
<dbReference type="EMBL" id="QRDY01000002">
    <property type="protein sequence ID" value="RED64761.1"/>
    <property type="molecule type" value="Genomic_DNA"/>
</dbReference>
<gene>
    <name evidence="9" type="ORF">DFP95_102182</name>
</gene>
<evidence type="ECO:0000256" key="2">
    <source>
        <dbReference type="ARBA" id="ARBA00022448"/>
    </source>
</evidence>
<dbReference type="OrthoDB" id="9810086at2"/>
<dbReference type="Pfam" id="PF00528">
    <property type="entry name" value="BPD_transp_1"/>
    <property type="match status" value="1"/>
</dbReference>
<dbReference type="GO" id="GO:0055085">
    <property type="term" value="P:transmembrane transport"/>
    <property type="evidence" value="ECO:0007669"/>
    <property type="project" value="InterPro"/>
</dbReference>
<evidence type="ECO:0000313" key="10">
    <source>
        <dbReference type="Proteomes" id="UP000256869"/>
    </source>
</evidence>
<keyword evidence="3" id="KW-1003">Cell membrane</keyword>
<comment type="similarity">
    <text evidence="7">Belongs to the binding-protein-dependent transport system permease family.</text>
</comment>
<dbReference type="RefSeq" id="WP_115991528.1">
    <property type="nucleotide sequence ID" value="NZ_QRDY01000002.1"/>
</dbReference>
<evidence type="ECO:0000256" key="7">
    <source>
        <dbReference type="RuleBase" id="RU363032"/>
    </source>
</evidence>
<evidence type="ECO:0000259" key="8">
    <source>
        <dbReference type="PROSITE" id="PS50928"/>
    </source>
</evidence>
<dbReference type="InterPro" id="IPR035906">
    <property type="entry name" value="MetI-like_sf"/>
</dbReference>
<dbReference type="SUPFAM" id="SSF161098">
    <property type="entry name" value="MetI-like"/>
    <property type="match status" value="1"/>
</dbReference>
<keyword evidence="10" id="KW-1185">Reference proteome</keyword>
<evidence type="ECO:0000313" key="9">
    <source>
        <dbReference type="EMBL" id="RED64761.1"/>
    </source>
</evidence>
<dbReference type="PANTHER" id="PTHR43744">
    <property type="entry name" value="ABC TRANSPORTER PERMEASE PROTEIN MG189-RELATED-RELATED"/>
    <property type="match status" value="1"/>
</dbReference>
<dbReference type="GO" id="GO:0005886">
    <property type="term" value="C:plasma membrane"/>
    <property type="evidence" value="ECO:0007669"/>
    <property type="project" value="UniProtKB-SubCell"/>
</dbReference>
<dbReference type="Proteomes" id="UP000256869">
    <property type="component" value="Unassembled WGS sequence"/>
</dbReference>
<organism evidence="9 10">
    <name type="scientific">Cohnella lupini</name>
    <dbReference type="NCBI Taxonomy" id="1294267"/>
    <lineage>
        <taxon>Bacteria</taxon>
        <taxon>Bacillati</taxon>
        <taxon>Bacillota</taxon>
        <taxon>Bacilli</taxon>
        <taxon>Bacillales</taxon>
        <taxon>Paenibacillaceae</taxon>
        <taxon>Cohnella</taxon>
    </lineage>
</organism>
<feature type="transmembrane region" description="Helical" evidence="7">
    <location>
        <begin position="144"/>
        <end position="165"/>
    </location>
</feature>
<evidence type="ECO:0000256" key="5">
    <source>
        <dbReference type="ARBA" id="ARBA00022989"/>
    </source>
</evidence>
<keyword evidence="6 7" id="KW-0472">Membrane</keyword>
<dbReference type="Gene3D" id="1.10.3720.10">
    <property type="entry name" value="MetI-like"/>
    <property type="match status" value="1"/>
</dbReference>
<comment type="subcellular location">
    <subcellularLocation>
        <location evidence="1 7">Cell membrane</location>
        <topology evidence="1 7">Multi-pass membrane protein</topology>
    </subcellularLocation>
</comment>
<feature type="transmembrane region" description="Helical" evidence="7">
    <location>
        <begin position="12"/>
        <end position="34"/>
    </location>
</feature>
<dbReference type="InterPro" id="IPR000515">
    <property type="entry name" value="MetI-like"/>
</dbReference>
<dbReference type="AlphaFoldDB" id="A0A3D9ISJ4"/>
<evidence type="ECO:0000256" key="3">
    <source>
        <dbReference type="ARBA" id="ARBA00022475"/>
    </source>
</evidence>
<reference evidence="9 10" key="1">
    <citation type="submission" date="2018-07" db="EMBL/GenBank/DDBJ databases">
        <title>Genomic Encyclopedia of Type Strains, Phase III (KMG-III): the genomes of soil and plant-associated and newly described type strains.</title>
        <authorList>
            <person name="Whitman W."/>
        </authorList>
    </citation>
    <scope>NUCLEOTIDE SEQUENCE [LARGE SCALE GENOMIC DNA]</scope>
    <source>
        <strain evidence="9 10">CECT 8236</strain>
    </source>
</reference>
<accession>A0A3D9ISJ4</accession>
<feature type="transmembrane region" description="Helical" evidence="7">
    <location>
        <begin position="263"/>
        <end position="283"/>
    </location>
</feature>
<name>A0A3D9ISJ4_9BACL</name>
<dbReference type="CDD" id="cd06261">
    <property type="entry name" value="TM_PBP2"/>
    <property type="match status" value="1"/>
</dbReference>
<sequence>MEHAKSASWGDRIYDISIYTILAIIMLGTLYPLLYIVSASFSDPISIVKGELWLLPKHITLNSYEKVFHNPDIWMGYRNSLIYLVVGTTINIVMTTMGAYVLSRKDFKGRYVLVLFFTFTLLFNGGLIPTYLVYKNMLGLYNNLWVMVIPSAISVWNLIIMRTYFQTAIPDEIQEAAFIDGCSNIRTLTSVVLPLSMPIIAVMTMYYGVAHWNSYFTALIYLNDHWRLPLQMVIRNILIQEDMSAMAGSEGESLVEQLLMAEGMRYAVIVVSSIPMLLLYPLVQKHFVKGVMMGAVKG</sequence>
<evidence type="ECO:0000256" key="4">
    <source>
        <dbReference type="ARBA" id="ARBA00022692"/>
    </source>
</evidence>
<comment type="caution">
    <text evidence="9">The sequence shown here is derived from an EMBL/GenBank/DDBJ whole genome shotgun (WGS) entry which is preliminary data.</text>
</comment>
<dbReference type="PANTHER" id="PTHR43744:SF9">
    <property type="entry name" value="POLYGALACTURONAN_RHAMNOGALACTURONAN TRANSPORT SYSTEM PERMEASE PROTEIN YTCP"/>
    <property type="match status" value="1"/>
</dbReference>
<feature type="transmembrane region" description="Helical" evidence="7">
    <location>
        <begin position="81"/>
        <end position="102"/>
    </location>
</feature>
<feature type="domain" description="ABC transmembrane type-1" evidence="8">
    <location>
        <begin position="77"/>
        <end position="283"/>
    </location>
</feature>
<evidence type="ECO:0000256" key="1">
    <source>
        <dbReference type="ARBA" id="ARBA00004651"/>
    </source>
</evidence>
<keyword evidence="4 7" id="KW-0812">Transmembrane</keyword>
<protein>
    <submittedName>
        <fullName evidence="9">Carbohydrate ABC transporter membrane protein 2 (CUT1 family)</fullName>
    </submittedName>
</protein>
<proteinExistence type="inferred from homology"/>
<keyword evidence="2 7" id="KW-0813">Transport</keyword>
<dbReference type="PROSITE" id="PS50928">
    <property type="entry name" value="ABC_TM1"/>
    <property type="match status" value="1"/>
</dbReference>